<proteinExistence type="predicted"/>
<organism evidence="1 2">
    <name type="scientific">Sporichthya brevicatena</name>
    <dbReference type="NCBI Taxonomy" id="171442"/>
    <lineage>
        <taxon>Bacteria</taxon>
        <taxon>Bacillati</taxon>
        <taxon>Actinomycetota</taxon>
        <taxon>Actinomycetes</taxon>
        <taxon>Sporichthyales</taxon>
        <taxon>Sporichthyaceae</taxon>
        <taxon>Sporichthya</taxon>
    </lineage>
</organism>
<name>A0ABN1GWK5_9ACTN</name>
<reference evidence="1 2" key="1">
    <citation type="journal article" date="2019" name="Int. J. Syst. Evol. Microbiol.">
        <title>The Global Catalogue of Microorganisms (GCM) 10K type strain sequencing project: providing services to taxonomists for standard genome sequencing and annotation.</title>
        <authorList>
            <consortium name="The Broad Institute Genomics Platform"/>
            <consortium name="The Broad Institute Genome Sequencing Center for Infectious Disease"/>
            <person name="Wu L."/>
            <person name="Ma J."/>
        </authorList>
    </citation>
    <scope>NUCLEOTIDE SEQUENCE [LARGE SCALE GENOMIC DNA]</scope>
    <source>
        <strain evidence="1 2">JCM 10671</strain>
    </source>
</reference>
<gene>
    <name evidence="1" type="ORF">GCM10009547_25690</name>
</gene>
<comment type="caution">
    <text evidence="1">The sequence shown here is derived from an EMBL/GenBank/DDBJ whole genome shotgun (WGS) entry which is preliminary data.</text>
</comment>
<dbReference type="RefSeq" id="WP_344605296.1">
    <property type="nucleotide sequence ID" value="NZ_BAAAHE010000020.1"/>
</dbReference>
<evidence type="ECO:0000313" key="2">
    <source>
        <dbReference type="Proteomes" id="UP001500957"/>
    </source>
</evidence>
<accession>A0ABN1GWK5</accession>
<keyword evidence="2" id="KW-1185">Reference proteome</keyword>
<dbReference type="EMBL" id="BAAAHE010000020">
    <property type="protein sequence ID" value="GAA0621790.1"/>
    <property type="molecule type" value="Genomic_DNA"/>
</dbReference>
<protein>
    <submittedName>
        <fullName evidence="1">Uncharacterized protein</fullName>
    </submittedName>
</protein>
<evidence type="ECO:0000313" key="1">
    <source>
        <dbReference type="EMBL" id="GAA0621790.1"/>
    </source>
</evidence>
<dbReference type="Proteomes" id="UP001500957">
    <property type="component" value="Unassembled WGS sequence"/>
</dbReference>
<sequence length="72" mass="8138">MLVKRAEILRKIRKAAKAAGLEVVEVEDTRHTHIEVGGVRTTVSRSTKDFGRMSDVIFSQLESVLGTGWWRK</sequence>